<evidence type="ECO:0000256" key="1">
    <source>
        <dbReference type="SAM" id="Phobius"/>
    </source>
</evidence>
<dbReference type="OrthoDB" id="5043642at2759"/>
<dbReference type="EMBL" id="VNKQ01000007">
    <property type="protein sequence ID" value="KAG0649588.1"/>
    <property type="molecule type" value="Genomic_DNA"/>
</dbReference>
<keyword evidence="3" id="KW-1185">Reference proteome</keyword>
<dbReference type="InterPro" id="IPR021848">
    <property type="entry name" value="HODM_asu-like"/>
</dbReference>
<dbReference type="Proteomes" id="UP000785200">
    <property type="component" value="Unassembled WGS sequence"/>
</dbReference>
<dbReference type="AlphaFoldDB" id="A0A9P7AXG2"/>
<dbReference type="Pfam" id="PF11927">
    <property type="entry name" value="HODM_asu-like"/>
    <property type="match status" value="1"/>
</dbReference>
<keyword evidence="1" id="KW-0812">Transmembrane</keyword>
<feature type="transmembrane region" description="Helical" evidence="1">
    <location>
        <begin position="6"/>
        <end position="23"/>
    </location>
</feature>
<evidence type="ECO:0000313" key="2">
    <source>
        <dbReference type="EMBL" id="KAG0649588.1"/>
    </source>
</evidence>
<name>A0A9P7AXG2_9HELO</name>
<accession>A0A9P7AXG2</accession>
<protein>
    <submittedName>
        <fullName evidence="2">Uncharacterized protein</fullName>
    </submittedName>
</protein>
<comment type="caution">
    <text evidence="2">The sequence shown here is derived from an EMBL/GenBank/DDBJ whole genome shotgun (WGS) entry which is preliminary data.</text>
</comment>
<organism evidence="2 3">
    <name type="scientific">Hyphodiscus hymeniophilus</name>
    <dbReference type="NCBI Taxonomy" id="353542"/>
    <lineage>
        <taxon>Eukaryota</taxon>
        <taxon>Fungi</taxon>
        <taxon>Dikarya</taxon>
        <taxon>Ascomycota</taxon>
        <taxon>Pezizomycotina</taxon>
        <taxon>Leotiomycetes</taxon>
        <taxon>Helotiales</taxon>
        <taxon>Hyphodiscaceae</taxon>
        <taxon>Hyphodiscus</taxon>
    </lineage>
</organism>
<gene>
    <name evidence="2" type="ORF">D0Z07_3623</name>
</gene>
<evidence type="ECO:0000313" key="3">
    <source>
        <dbReference type="Proteomes" id="UP000785200"/>
    </source>
</evidence>
<proteinExistence type="predicted"/>
<keyword evidence="1" id="KW-0472">Membrane</keyword>
<sequence length="373" mass="42675">MATDVFAALLLVIAIIVIYITKYNSQQWKIFSNCHTIPSTKQRQTTVVESTGLVHTTLKPFQLPTLKPRTSSHMAMGLKRLEESNWLTIDKGYHSEHVLRAYMLENARPDVLQCLPNTEAACHEVLDLVTSFLSKRFPECFTINHSTSTIFNHLTKESHLIGAQCSNPMEVAARLAMEDFNILVKDPQSGEYTLMASATLFPAGWQLQERIGTSMANLHSPVPRWQEKLGSAVNRYFDHLSPRTCMERYNLFIQTTNELFQDGPEAPPPLAVLLTAENITVRRERQTFTRLEQSGGVLFTVRTYMQPLIELGAEESEGLLSQIRGWDGEMQRYKGWDHWGTVVEQWCERQISQQRKDLYIVEDATLRERKLSV</sequence>
<keyword evidence="1" id="KW-1133">Transmembrane helix</keyword>
<reference evidence="2" key="1">
    <citation type="submission" date="2019-07" db="EMBL/GenBank/DDBJ databases">
        <title>Hyphodiscus hymeniophilus genome sequencing and assembly.</title>
        <authorList>
            <person name="Kramer G."/>
            <person name="Nodwell J."/>
        </authorList>
    </citation>
    <scope>NUCLEOTIDE SEQUENCE</scope>
    <source>
        <strain evidence="2">ATCC 34498</strain>
    </source>
</reference>